<dbReference type="RefSeq" id="WP_148355827.1">
    <property type="nucleotide sequence ID" value="NZ_JBHSBF010000048.1"/>
</dbReference>
<organism evidence="2 3">
    <name type="scientific">Actinomadura syzygii</name>
    <dbReference type="NCBI Taxonomy" id="1427538"/>
    <lineage>
        <taxon>Bacteria</taxon>
        <taxon>Bacillati</taxon>
        <taxon>Actinomycetota</taxon>
        <taxon>Actinomycetes</taxon>
        <taxon>Streptosporangiales</taxon>
        <taxon>Thermomonosporaceae</taxon>
        <taxon>Actinomadura</taxon>
    </lineage>
</organism>
<evidence type="ECO:0000313" key="2">
    <source>
        <dbReference type="EMBL" id="TYC07859.1"/>
    </source>
</evidence>
<proteinExistence type="predicted"/>
<accession>A0A5D0TSN2</accession>
<dbReference type="OrthoDB" id="3476052at2"/>
<feature type="signal peptide" evidence="1">
    <location>
        <begin position="1"/>
        <end position="30"/>
    </location>
</feature>
<sequence length="145" mass="15116">MKLGAARRAAVITGAAVLATAMGGAVTASARTPESVCSAEIYNGAISYKLCSNTIYIGSTEYGTEPFAAITNHGIVSANVTVTHQLWNYSTNAWETDSSGGKLIGAGSSTQYFSPSRIWPCGTDAPERVQVNSGDWAELTTLAEC</sequence>
<reference evidence="2 3" key="1">
    <citation type="submission" date="2019-08" db="EMBL/GenBank/DDBJ databases">
        <title>Actinomadura sp. nov. CYP1-5 isolated from mountain soil.</title>
        <authorList>
            <person name="Songsumanus A."/>
            <person name="Kuncharoen N."/>
            <person name="Kudo T."/>
            <person name="Yuki M."/>
            <person name="Igarashi Y."/>
            <person name="Tanasupawat S."/>
        </authorList>
    </citation>
    <scope>NUCLEOTIDE SEQUENCE [LARGE SCALE GENOMIC DNA]</scope>
    <source>
        <strain evidence="2 3">GKU157</strain>
    </source>
</reference>
<evidence type="ECO:0008006" key="4">
    <source>
        <dbReference type="Google" id="ProtNLM"/>
    </source>
</evidence>
<protein>
    <recommendedName>
        <fullName evidence="4">Secreted protein</fullName>
    </recommendedName>
</protein>
<dbReference type="EMBL" id="VSFF01000019">
    <property type="protein sequence ID" value="TYC07859.1"/>
    <property type="molecule type" value="Genomic_DNA"/>
</dbReference>
<name>A0A5D0TSN2_9ACTN</name>
<comment type="caution">
    <text evidence="2">The sequence shown here is derived from an EMBL/GenBank/DDBJ whole genome shotgun (WGS) entry which is preliminary data.</text>
</comment>
<keyword evidence="3" id="KW-1185">Reference proteome</keyword>
<evidence type="ECO:0000313" key="3">
    <source>
        <dbReference type="Proteomes" id="UP000322634"/>
    </source>
</evidence>
<keyword evidence="1" id="KW-0732">Signal</keyword>
<gene>
    <name evidence="2" type="ORF">FXF65_40685</name>
</gene>
<evidence type="ECO:0000256" key="1">
    <source>
        <dbReference type="SAM" id="SignalP"/>
    </source>
</evidence>
<dbReference type="Proteomes" id="UP000322634">
    <property type="component" value="Unassembled WGS sequence"/>
</dbReference>
<feature type="chain" id="PRO_5022778102" description="Secreted protein" evidence="1">
    <location>
        <begin position="31"/>
        <end position="145"/>
    </location>
</feature>
<dbReference type="AlphaFoldDB" id="A0A5D0TSN2"/>